<protein>
    <submittedName>
        <fullName evidence="1">Uncharacterized protein</fullName>
    </submittedName>
</protein>
<reference evidence="1" key="1">
    <citation type="journal article" date="2013" name="Environ. Microbiol.">
        <title>Microbiota from the distal guts of lean and obese adolescents exhibit partial functional redundancy besides clear differences in community structure.</title>
        <authorList>
            <person name="Ferrer M."/>
            <person name="Ruiz A."/>
            <person name="Lanza F."/>
            <person name="Haange S.B."/>
            <person name="Oberbach A."/>
            <person name="Till H."/>
            <person name="Bargiela R."/>
            <person name="Campoy C."/>
            <person name="Segura M.T."/>
            <person name="Richter M."/>
            <person name="von Bergen M."/>
            <person name="Seifert J."/>
            <person name="Suarez A."/>
        </authorList>
    </citation>
    <scope>NUCLEOTIDE SEQUENCE</scope>
</reference>
<dbReference type="Gene3D" id="3.30.930.10">
    <property type="entry name" value="Bira Bifunctional Protein, Domain 2"/>
    <property type="match status" value="1"/>
</dbReference>
<dbReference type="InterPro" id="IPR045864">
    <property type="entry name" value="aa-tRNA-synth_II/BPL/LPL"/>
</dbReference>
<name>K1UHA1_9ZZZZ</name>
<sequence length="21" mass="2594">VGCECDRYIEIWNNVFTQFEK</sequence>
<feature type="non-terminal residue" evidence="1">
    <location>
        <position position="1"/>
    </location>
</feature>
<comment type="caution">
    <text evidence="1">The sequence shown here is derived from an EMBL/GenBank/DDBJ whole genome shotgun (WGS) entry which is preliminary data.</text>
</comment>
<evidence type="ECO:0000313" key="1">
    <source>
        <dbReference type="EMBL" id="EKC70866.1"/>
    </source>
</evidence>
<accession>K1UHA1</accession>
<dbReference type="AlphaFoldDB" id="K1UHA1"/>
<gene>
    <name evidence="1" type="ORF">OBE_03675</name>
</gene>
<organism evidence="1">
    <name type="scientific">human gut metagenome</name>
    <dbReference type="NCBI Taxonomy" id="408170"/>
    <lineage>
        <taxon>unclassified sequences</taxon>
        <taxon>metagenomes</taxon>
        <taxon>organismal metagenomes</taxon>
    </lineage>
</organism>
<dbReference type="EMBL" id="AJWZ01002472">
    <property type="protein sequence ID" value="EKC70866.1"/>
    <property type="molecule type" value="Genomic_DNA"/>
</dbReference>
<proteinExistence type="predicted"/>